<proteinExistence type="predicted"/>
<evidence type="ECO:0000313" key="1">
    <source>
        <dbReference type="EMBL" id="AEV73124.1"/>
    </source>
</evidence>
<name>G8RX76_MYCRN</name>
<dbReference type="eggNOG" id="ENOG5034BFQ">
    <property type="taxonomic scope" value="Bacteria"/>
</dbReference>
<accession>G8RX76</accession>
<reference evidence="1 2" key="1">
    <citation type="submission" date="2011-12" db="EMBL/GenBank/DDBJ databases">
        <title>Complete sequence of Mycobacterium rhodesiae NBB3.</title>
        <authorList>
            <consortium name="US DOE Joint Genome Institute"/>
            <person name="Lucas S."/>
            <person name="Han J."/>
            <person name="Lapidus A."/>
            <person name="Cheng J.-F."/>
            <person name="Goodwin L."/>
            <person name="Pitluck S."/>
            <person name="Peters L."/>
            <person name="Mikhailova N."/>
            <person name="Gu W."/>
            <person name="Detter J.C."/>
            <person name="Han C."/>
            <person name="Tapia R."/>
            <person name="Land M."/>
            <person name="Hauser L."/>
            <person name="Kyrpides N."/>
            <person name="Ivanova N."/>
            <person name="Pagani I."/>
            <person name="Mattes T."/>
            <person name="Holmes A."/>
            <person name="Rutledge P."/>
            <person name="Paulsen I."/>
            <person name="Coleman N."/>
            <person name="Woyke T."/>
        </authorList>
    </citation>
    <scope>NUCLEOTIDE SEQUENCE [LARGE SCALE GENOMIC DNA]</scope>
    <source>
        <strain evidence="1 2">NBB3</strain>
    </source>
</reference>
<dbReference type="EMBL" id="CP003169">
    <property type="protein sequence ID" value="AEV73124.1"/>
    <property type="molecule type" value="Genomic_DNA"/>
</dbReference>
<dbReference type="KEGG" id="mrh:MycrhN_2538"/>
<gene>
    <name evidence="1" type="ordered locus">MycrhN_2538</name>
</gene>
<dbReference type="STRING" id="710685.MycrhN_2538"/>
<dbReference type="AlphaFoldDB" id="G8RX76"/>
<dbReference type="PATRIC" id="fig|710685.3.peg.2535"/>
<dbReference type="HOGENOM" id="CLU_780377_0_0_11"/>
<evidence type="ECO:0000313" key="2">
    <source>
        <dbReference type="Proteomes" id="UP000005442"/>
    </source>
</evidence>
<dbReference type="Proteomes" id="UP000005442">
    <property type="component" value="Chromosome"/>
</dbReference>
<protein>
    <submittedName>
        <fullName evidence="1">Uncharacterized protein</fullName>
    </submittedName>
</protein>
<sequence>MRSASGEAMALLAQREPTIAEILDDVVARCPVSETARPFEGEHFERPRGHARSFSLRLSAGVLVFKGTEPFSLDYPDVLEEAWRKRELGRFSPMDHFAIVEDEVYLSLTKRLALGCAEQTWDWVNAHTSVFRELPHTPCPLLVLQVPEGVTTGFRAILLPLLSDCLQLSAREKVDGFLADGLGVYVYYYPGTPVRLAHALGDFPGSFGVGVDDEATTPIDFDIDSAVASWTDLFARMLVAGFVPTTPIHTGNCLQSQNVAIDGGLCDVDSLVALSSLRHTRDLASALSFSLEVLTETVVTATALPYHFVSGYLWQEIARRTRETARGTACDPRISRFVELEGLAGLRWLSGASRG</sequence>
<organism evidence="1 2">
    <name type="scientific">Mycolicibacterium rhodesiae (strain NBB3)</name>
    <name type="common">Mycobacterium rhodesiae</name>
    <dbReference type="NCBI Taxonomy" id="710685"/>
    <lineage>
        <taxon>Bacteria</taxon>
        <taxon>Bacillati</taxon>
        <taxon>Actinomycetota</taxon>
        <taxon>Actinomycetes</taxon>
        <taxon>Mycobacteriales</taxon>
        <taxon>Mycobacteriaceae</taxon>
        <taxon>Mycolicibacterium</taxon>
    </lineage>
</organism>
<keyword evidence="2" id="KW-1185">Reference proteome</keyword>